<dbReference type="PRINTS" id="PR00625">
    <property type="entry name" value="JDOMAIN"/>
</dbReference>
<dbReference type="PANTHER" id="PTHR44029">
    <property type="entry name" value="DNAJ HOMOLOG SUBFAMILY C MEMBER 21"/>
    <property type="match status" value="1"/>
</dbReference>
<name>C1C146_CALCM</name>
<dbReference type="InterPro" id="IPR036869">
    <property type="entry name" value="J_dom_sf"/>
</dbReference>
<dbReference type="CDD" id="cd06257">
    <property type="entry name" value="DnaJ"/>
    <property type="match status" value="1"/>
</dbReference>
<evidence type="ECO:0000259" key="2">
    <source>
        <dbReference type="PROSITE" id="PS50076"/>
    </source>
</evidence>
<protein>
    <submittedName>
        <fullName evidence="3">DnaJ homolog subfamily B member 8</fullName>
    </submittedName>
</protein>
<evidence type="ECO:0000256" key="1">
    <source>
        <dbReference type="SAM" id="MobiDB-lite"/>
    </source>
</evidence>
<dbReference type="Pfam" id="PF00226">
    <property type="entry name" value="DnaJ"/>
    <property type="match status" value="1"/>
</dbReference>
<dbReference type="SMART" id="SM00271">
    <property type="entry name" value="DnaJ"/>
    <property type="match status" value="1"/>
</dbReference>
<dbReference type="GO" id="GO:0005737">
    <property type="term" value="C:cytoplasm"/>
    <property type="evidence" value="ECO:0007669"/>
    <property type="project" value="TreeGrafter"/>
</dbReference>
<organism evidence="3">
    <name type="scientific">Caligus clemensi</name>
    <name type="common">Sea louse</name>
    <dbReference type="NCBI Taxonomy" id="344056"/>
    <lineage>
        <taxon>Eukaryota</taxon>
        <taxon>Metazoa</taxon>
        <taxon>Ecdysozoa</taxon>
        <taxon>Arthropoda</taxon>
        <taxon>Crustacea</taxon>
        <taxon>Multicrustacea</taxon>
        <taxon>Hexanauplia</taxon>
        <taxon>Copepoda</taxon>
        <taxon>Siphonostomatoida</taxon>
        <taxon>Caligidae</taxon>
        <taxon>Caligus</taxon>
    </lineage>
</organism>
<dbReference type="PANTHER" id="PTHR44029:SF1">
    <property type="entry name" value="DNAJ HOMOLOG SUBFAMILY C MEMBER 21"/>
    <property type="match status" value="1"/>
</dbReference>
<reference evidence="3" key="1">
    <citation type="submission" date="2009-03" db="EMBL/GenBank/DDBJ databases">
        <title>Caligus clemensi ESTs and full-length cDNAs.</title>
        <authorList>
            <person name="Yasuike M."/>
            <person name="von Schalburg K."/>
            <person name="Cooper G."/>
            <person name="Leong J."/>
            <person name="Jones S.R.M."/>
            <person name="Koop B.F."/>
        </authorList>
    </citation>
    <scope>NUCLEOTIDE SEQUENCE</scope>
    <source>
        <tissue evidence="3">Whole</tissue>
    </source>
</reference>
<dbReference type="AlphaFoldDB" id="C1C146"/>
<accession>C1C146</accession>
<feature type="region of interest" description="Disordered" evidence="1">
    <location>
        <begin position="56"/>
        <end position="100"/>
    </location>
</feature>
<dbReference type="SUPFAM" id="SSF46565">
    <property type="entry name" value="Chaperone J-domain"/>
    <property type="match status" value="1"/>
</dbReference>
<evidence type="ECO:0000313" key="3">
    <source>
        <dbReference type="EMBL" id="ACO14999.1"/>
    </source>
</evidence>
<dbReference type="InterPro" id="IPR001623">
    <property type="entry name" value="DnaJ_domain"/>
</dbReference>
<sequence length="127" mass="14788">MKSHYKVLGVKSSADNEEIKKAYKATAKRLHPDKNPRRSEKATKLFQELQHSVEVLLDPKSRSEHDKELEAYKKASREKEASPKENPEDSGPRYSGNESLNKLQRDLEEIEEFFQFIEVLDRECVII</sequence>
<proteinExistence type="evidence at transcript level"/>
<feature type="compositionally biased region" description="Basic and acidic residues" evidence="1">
    <location>
        <begin position="57"/>
        <end position="91"/>
    </location>
</feature>
<dbReference type="Gene3D" id="1.10.287.110">
    <property type="entry name" value="DnaJ domain"/>
    <property type="match status" value="1"/>
</dbReference>
<gene>
    <name evidence="3" type="primary">DNJB8</name>
</gene>
<dbReference type="InterPro" id="IPR051964">
    <property type="entry name" value="Chaperone_stress_response"/>
</dbReference>
<dbReference type="EMBL" id="BT080575">
    <property type="protein sequence ID" value="ACO14999.1"/>
    <property type="molecule type" value="mRNA"/>
</dbReference>
<dbReference type="PROSITE" id="PS50076">
    <property type="entry name" value="DNAJ_2"/>
    <property type="match status" value="1"/>
</dbReference>
<feature type="domain" description="J" evidence="2">
    <location>
        <begin position="3"/>
        <end position="69"/>
    </location>
</feature>